<evidence type="ECO:0000256" key="2">
    <source>
        <dbReference type="ARBA" id="ARBA00024200"/>
    </source>
</evidence>
<dbReference type="RefSeq" id="WP_173576988.1">
    <property type="nucleotide sequence ID" value="NZ_WOSW01000011.1"/>
</dbReference>
<sequence length="86" mass="9159">MSGTVTVLYFAALRERVGRSREVVSLDGVMTVGAMLMSRRDNDAVLDAVFSGPGTVRVAVNKILADFEAPLHDGDEVAFFPPMTGG</sequence>
<dbReference type="CDD" id="cd00754">
    <property type="entry name" value="Ubl_MoaD"/>
    <property type="match status" value="1"/>
</dbReference>
<evidence type="ECO:0000313" key="5">
    <source>
        <dbReference type="Proteomes" id="UP000615326"/>
    </source>
</evidence>
<dbReference type="SUPFAM" id="SSF54285">
    <property type="entry name" value="MoaD/ThiS"/>
    <property type="match status" value="1"/>
</dbReference>
<dbReference type="Proteomes" id="UP000615326">
    <property type="component" value="Unassembled WGS sequence"/>
</dbReference>
<keyword evidence="1" id="KW-0547">Nucleotide-binding</keyword>
<evidence type="ECO:0000256" key="3">
    <source>
        <dbReference type="ARBA" id="ARBA00024247"/>
    </source>
</evidence>
<gene>
    <name evidence="4" type="primary">moaD</name>
    <name evidence="4" type="ORF">GOB84_07745</name>
</gene>
<protein>
    <recommendedName>
        <fullName evidence="3">Molybdopterin synthase sulfur carrier subunit</fullName>
    </recommendedName>
</protein>
<comment type="caution">
    <text evidence="4">The sequence shown here is derived from an EMBL/GenBank/DDBJ whole genome shotgun (WGS) entry which is preliminary data.</text>
</comment>
<dbReference type="InterPro" id="IPR044672">
    <property type="entry name" value="MOCS2A"/>
</dbReference>
<name>A0ABX0KBN5_9PROT</name>
<organism evidence="4 5">
    <name type="scientific">Acetobacter fallax</name>
    <dbReference type="NCBI Taxonomy" id="1737473"/>
    <lineage>
        <taxon>Bacteria</taxon>
        <taxon>Pseudomonadati</taxon>
        <taxon>Pseudomonadota</taxon>
        <taxon>Alphaproteobacteria</taxon>
        <taxon>Acetobacterales</taxon>
        <taxon>Acetobacteraceae</taxon>
        <taxon>Acetobacter</taxon>
    </lineage>
</organism>
<reference evidence="4 5" key="1">
    <citation type="journal article" date="2020" name="Int. J. Syst. Evol. Microbiol.">
        <title>Novel acetic acid bacteria from cider fermentations: Acetobacter conturbans sp. nov. and Acetobacter fallax sp. nov.</title>
        <authorList>
            <person name="Sombolestani A.S."/>
            <person name="Cleenwerck I."/>
            <person name="Cnockaert M."/>
            <person name="Borremans W."/>
            <person name="Wieme A.D."/>
            <person name="De Vuyst L."/>
            <person name="Vandamme P."/>
        </authorList>
    </citation>
    <scope>NUCLEOTIDE SEQUENCE [LARGE SCALE GENOMIC DNA]</scope>
    <source>
        <strain evidence="4 5">LMG 1637</strain>
    </source>
</reference>
<evidence type="ECO:0000256" key="1">
    <source>
        <dbReference type="ARBA" id="ARBA00022741"/>
    </source>
</evidence>
<evidence type="ECO:0000313" key="4">
    <source>
        <dbReference type="EMBL" id="NHO32456.1"/>
    </source>
</evidence>
<dbReference type="PANTHER" id="PTHR33359:SF1">
    <property type="entry name" value="MOLYBDOPTERIN SYNTHASE SULFUR CARRIER SUBUNIT"/>
    <property type="match status" value="1"/>
</dbReference>
<comment type="similarity">
    <text evidence="2">Belongs to the MoaD family.</text>
</comment>
<dbReference type="Gene3D" id="3.10.20.30">
    <property type="match status" value="1"/>
</dbReference>
<proteinExistence type="inferred from homology"/>
<keyword evidence="5" id="KW-1185">Reference proteome</keyword>
<dbReference type="EMBL" id="WOSW01000011">
    <property type="protein sequence ID" value="NHO32456.1"/>
    <property type="molecule type" value="Genomic_DNA"/>
</dbReference>
<dbReference type="PANTHER" id="PTHR33359">
    <property type="entry name" value="MOLYBDOPTERIN SYNTHASE SULFUR CARRIER SUBUNIT"/>
    <property type="match status" value="1"/>
</dbReference>
<dbReference type="NCBIfam" id="TIGR01682">
    <property type="entry name" value="moaD"/>
    <property type="match status" value="1"/>
</dbReference>
<dbReference type="InterPro" id="IPR016155">
    <property type="entry name" value="Mopterin_synth/thiamin_S_b"/>
</dbReference>
<dbReference type="Pfam" id="PF02597">
    <property type="entry name" value="ThiS"/>
    <property type="match status" value="1"/>
</dbReference>
<dbReference type="InterPro" id="IPR003749">
    <property type="entry name" value="ThiS/MoaD-like"/>
</dbReference>
<dbReference type="InterPro" id="IPR012675">
    <property type="entry name" value="Beta-grasp_dom_sf"/>
</dbReference>
<accession>A0ABX0KBN5</accession>